<comment type="caution">
    <text evidence="7">The sequence shown here is derived from an EMBL/GenBank/DDBJ whole genome shotgun (WGS) entry which is preliminary data.</text>
</comment>
<feature type="transmembrane region" description="Helical" evidence="6">
    <location>
        <begin position="261"/>
        <end position="279"/>
    </location>
</feature>
<organism evidence="7 8">
    <name type="scientific">Lysinibacillus piscis</name>
    <dbReference type="NCBI Taxonomy" id="2518931"/>
    <lineage>
        <taxon>Bacteria</taxon>
        <taxon>Bacillati</taxon>
        <taxon>Bacillota</taxon>
        <taxon>Bacilli</taxon>
        <taxon>Bacillales</taxon>
        <taxon>Bacillaceae</taxon>
        <taxon>Lysinibacillus</taxon>
    </lineage>
</organism>
<feature type="transmembrane region" description="Helical" evidence="6">
    <location>
        <begin position="238"/>
        <end position="255"/>
    </location>
</feature>
<dbReference type="PANTHER" id="PTHR11101:SF80">
    <property type="entry name" value="PHOSPHATE TRANSPORTER"/>
    <property type="match status" value="1"/>
</dbReference>
<feature type="transmembrane region" description="Helical" evidence="6">
    <location>
        <begin position="200"/>
        <end position="218"/>
    </location>
</feature>
<reference evidence="7" key="1">
    <citation type="submission" date="2022-08" db="EMBL/GenBank/DDBJ databases">
        <title>Draft genome sequence of Lysinibacillus sp. strain KH24.</title>
        <authorList>
            <person name="Kanbe H."/>
            <person name="Itoh H."/>
        </authorList>
    </citation>
    <scope>NUCLEOTIDE SEQUENCE</scope>
    <source>
        <strain evidence="7">KH24</strain>
    </source>
</reference>
<accession>A0ABQ5NQ92</accession>
<feature type="transmembrane region" description="Helical" evidence="6">
    <location>
        <begin position="291"/>
        <end position="312"/>
    </location>
</feature>
<protein>
    <submittedName>
        <fullName evidence="7">Sulfate permease CysP</fullName>
    </submittedName>
</protein>
<evidence type="ECO:0000256" key="3">
    <source>
        <dbReference type="ARBA" id="ARBA00022692"/>
    </source>
</evidence>
<feature type="transmembrane region" description="Helical" evidence="6">
    <location>
        <begin position="41"/>
        <end position="61"/>
    </location>
</feature>
<evidence type="ECO:0000256" key="5">
    <source>
        <dbReference type="ARBA" id="ARBA00023136"/>
    </source>
</evidence>
<keyword evidence="2" id="KW-0813">Transport</keyword>
<proteinExistence type="predicted"/>
<gene>
    <name evidence="7" type="primary">cysP</name>
    <name evidence="7" type="ORF">LYSBPC_36240</name>
</gene>
<feature type="transmembrane region" description="Helical" evidence="6">
    <location>
        <begin position="125"/>
        <end position="151"/>
    </location>
</feature>
<keyword evidence="3 6" id="KW-0812">Transmembrane</keyword>
<comment type="subcellular location">
    <subcellularLocation>
        <location evidence="1">Membrane</location>
        <topology evidence="1">Multi-pass membrane protein</topology>
    </subcellularLocation>
</comment>
<feature type="transmembrane region" description="Helical" evidence="6">
    <location>
        <begin position="73"/>
        <end position="93"/>
    </location>
</feature>
<evidence type="ECO:0000313" key="8">
    <source>
        <dbReference type="Proteomes" id="UP001065593"/>
    </source>
</evidence>
<dbReference type="EMBL" id="BRZA01000011">
    <property type="protein sequence ID" value="GLC90497.1"/>
    <property type="molecule type" value="Genomic_DNA"/>
</dbReference>
<dbReference type="PANTHER" id="PTHR11101">
    <property type="entry name" value="PHOSPHATE TRANSPORTER"/>
    <property type="match status" value="1"/>
</dbReference>
<dbReference type="InterPro" id="IPR001204">
    <property type="entry name" value="Phos_transporter"/>
</dbReference>
<name>A0ABQ5NQ92_9BACI</name>
<keyword evidence="8" id="KW-1185">Reference proteome</keyword>
<evidence type="ECO:0000313" key="7">
    <source>
        <dbReference type="EMBL" id="GLC90497.1"/>
    </source>
</evidence>
<evidence type="ECO:0000256" key="6">
    <source>
        <dbReference type="SAM" id="Phobius"/>
    </source>
</evidence>
<sequence>MLEYIAIAISLFFAMNIGASGAAASMGVAYGAGAIKKAWQALLICAIGVFSGAVLGGGEVVKTISSGIMPQDYITVKVVIIILISATSSLFFANLLGIPLSTSEVTVGAVVGVGIAYKVLYVKSLLVIMAFWVIVPIVAFVIALLFGKGLYKLQAKGFLKDRPILTILLIAAGFFEAFSAGMNNVANAVGPLVGAGMMEVNTGIVLGGAFVALGAILMGKRVLETNGKKIVRFEKAEGILISSTGALLVGISSIFGLPVPLTQVTSSSIIGLGMAKGGTQIFHKHIVKKIIRIWIVSPIFSLAISYFLVQLFLEKDLYAILLVGSVIIGTLGVISLMKTIREEERSIYDAGEGI</sequence>
<dbReference type="Pfam" id="PF01384">
    <property type="entry name" value="PHO4"/>
    <property type="match status" value="2"/>
</dbReference>
<keyword evidence="5 6" id="KW-0472">Membrane</keyword>
<feature type="transmembrane region" description="Helical" evidence="6">
    <location>
        <begin position="318"/>
        <end position="337"/>
    </location>
</feature>
<evidence type="ECO:0000256" key="2">
    <source>
        <dbReference type="ARBA" id="ARBA00022448"/>
    </source>
</evidence>
<keyword evidence="4 6" id="KW-1133">Transmembrane helix</keyword>
<feature type="transmembrane region" description="Helical" evidence="6">
    <location>
        <begin position="163"/>
        <end position="180"/>
    </location>
</feature>
<dbReference type="Proteomes" id="UP001065593">
    <property type="component" value="Unassembled WGS sequence"/>
</dbReference>
<dbReference type="RefSeq" id="WP_264990410.1">
    <property type="nucleotide sequence ID" value="NZ_BRZA01000011.1"/>
</dbReference>
<evidence type="ECO:0000256" key="1">
    <source>
        <dbReference type="ARBA" id="ARBA00004141"/>
    </source>
</evidence>
<evidence type="ECO:0000256" key="4">
    <source>
        <dbReference type="ARBA" id="ARBA00022989"/>
    </source>
</evidence>